<gene>
    <name evidence="1" type="ORF">ACFFU1_16390</name>
</gene>
<comment type="caution">
    <text evidence="1">The sequence shown here is derived from an EMBL/GenBank/DDBJ whole genome shotgun (WGS) entry which is preliminary data.</text>
</comment>
<evidence type="ECO:0000313" key="2">
    <source>
        <dbReference type="Proteomes" id="UP001589590"/>
    </source>
</evidence>
<reference evidence="1 2" key="1">
    <citation type="submission" date="2024-09" db="EMBL/GenBank/DDBJ databases">
        <authorList>
            <person name="Sun Q."/>
            <person name="Mori K."/>
        </authorList>
    </citation>
    <scope>NUCLEOTIDE SEQUENCE [LARGE SCALE GENOMIC DNA]</scope>
    <source>
        <strain evidence="1 2">CECT 8300</strain>
    </source>
</reference>
<evidence type="ECO:0000313" key="1">
    <source>
        <dbReference type="EMBL" id="MFB9106488.1"/>
    </source>
</evidence>
<keyword evidence="2" id="KW-1185">Reference proteome</keyword>
<sequence>MKSTKSKHIKRCLSKAEGYMLFLVMFGLFSVNSQEVKYPEIEINNGILKANLYLPDSEDGYYKGTRFDWSGVISNLEFDGHTYFGQWFDADNPPPFATIMGPVEAYAPLNYNDVAVGEGFVKIGVGVLKKTTDENYSDFKNYEIINPGKRTLKTSVNTVEFGHVVNTKTVSYDYTKTIRLVENQSIMQVSHVLRNTGNQQIKTFGFNHNFLVIDNQTIGKDFEMTFPVEVSGEGRGLGDIFDIEGNKILFKRNILGDESIAIKHLNGLNDNVDTFNVRIHHSKTGAGVKITGDQPLSRFRLWGTSKTICPETYIDIKVAPGETFSWSYFYEFYDSKTERN</sequence>
<protein>
    <submittedName>
        <fullName evidence="1">Uncharacterized protein</fullName>
    </submittedName>
</protein>
<accession>A0ABV5H3N3</accession>
<dbReference type="Proteomes" id="UP001589590">
    <property type="component" value="Unassembled WGS sequence"/>
</dbReference>
<dbReference type="RefSeq" id="WP_290270486.1">
    <property type="nucleotide sequence ID" value="NZ_JAUFQP010000010.1"/>
</dbReference>
<proteinExistence type="predicted"/>
<name>A0ABV5H3N3_9FLAO</name>
<dbReference type="EMBL" id="JBHMFA010000017">
    <property type="protein sequence ID" value="MFB9106488.1"/>
    <property type="molecule type" value="Genomic_DNA"/>
</dbReference>
<organism evidence="1 2">
    <name type="scientific">Algibacter miyuki</name>
    <dbReference type="NCBI Taxonomy" id="1306933"/>
    <lineage>
        <taxon>Bacteria</taxon>
        <taxon>Pseudomonadati</taxon>
        <taxon>Bacteroidota</taxon>
        <taxon>Flavobacteriia</taxon>
        <taxon>Flavobacteriales</taxon>
        <taxon>Flavobacteriaceae</taxon>
        <taxon>Algibacter</taxon>
    </lineage>
</organism>